<keyword evidence="3" id="KW-0722">Serine protease inhibitor</keyword>
<evidence type="ECO:0000313" key="8">
    <source>
        <dbReference type="Proteomes" id="UP001607302"/>
    </source>
</evidence>
<evidence type="ECO:0000256" key="2">
    <source>
        <dbReference type="ARBA" id="ARBA00022690"/>
    </source>
</evidence>
<comment type="caution">
    <text evidence="7">The sequence shown here is derived from an EMBL/GenBank/DDBJ whole genome shotgun (WGS) entry which is preliminary data.</text>
</comment>
<keyword evidence="8" id="KW-1185">Reference proteome</keyword>
<evidence type="ECO:0000256" key="3">
    <source>
        <dbReference type="ARBA" id="ARBA00022900"/>
    </source>
</evidence>
<keyword evidence="5" id="KW-0732">Signal</keyword>
<evidence type="ECO:0000313" key="7">
    <source>
        <dbReference type="EMBL" id="KAL2720170.1"/>
    </source>
</evidence>
<dbReference type="InterPro" id="IPR002919">
    <property type="entry name" value="TIL_dom"/>
</dbReference>
<dbReference type="GO" id="GO:0004867">
    <property type="term" value="F:serine-type endopeptidase inhibitor activity"/>
    <property type="evidence" value="ECO:0007669"/>
    <property type="project" value="UniProtKB-KW"/>
</dbReference>
<dbReference type="PANTHER" id="PTHR23259:SF82">
    <property type="entry name" value="SERINE PROTEASE INHIBITOR 1 PROTEIN"/>
    <property type="match status" value="1"/>
</dbReference>
<dbReference type="Proteomes" id="UP001607302">
    <property type="component" value="Unassembled WGS sequence"/>
</dbReference>
<reference evidence="7 8" key="1">
    <citation type="journal article" date="2024" name="Ann. Entomol. Soc. Am.">
        <title>Genomic analyses of the southern and eastern yellowjacket wasps (Hymenoptera: Vespidae) reveal evolutionary signatures of social life.</title>
        <authorList>
            <person name="Catto M.A."/>
            <person name="Caine P.B."/>
            <person name="Orr S.E."/>
            <person name="Hunt B.G."/>
            <person name="Goodisman M.A.D."/>
        </authorList>
    </citation>
    <scope>NUCLEOTIDE SEQUENCE [LARGE SCALE GENOMIC DNA]</scope>
    <source>
        <strain evidence="7">233</strain>
        <tissue evidence="7">Head and thorax</tissue>
    </source>
</reference>
<feature type="domain" description="TIL" evidence="6">
    <location>
        <begin position="26"/>
        <end position="78"/>
    </location>
</feature>
<sequence length="78" mass="8110">MSRVVFALLVLVAVASAYPSQPSRNCGENEEYVTCGSACEPSCGVTKNICTLQCIIGCQCKEGFLRAGSGACVSPNNC</sequence>
<proteinExistence type="inferred from homology"/>
<dbReference type="Gene3D" id="2.10.25.10">
    <property type="entry name" value="Laminin"/>
    <property type="match status" value="1"/>
</dbReference>
<evidence type="ECO:0000259" key="6">
    <source>
        <dbReference type="Pfam" id="PF01826"/>
    </source>
</evidence>
<dbReference type="InterPro" id="IPR036084">
    <property type="entry name" value="Ser_inhib-like_sf"/>
</dbReference>
<dbReference type="EMBL" id="JAUDFV010000147">
    <property type="protein sequence ID" value="KAL2720170.1"/>
    <property type="molecule type" value="Genomic_DNA"/>
</dbReference>
<keyword evidence="2" id="KW-0646">Protease inhibitor</keyword>
<feature type="signal peptide" evidence="5">
    <location>
        <begin position="1"/>
        <end position="17"/>
    </location>
</feature>
<dbReference type="AlphaFoldDB" id="A0ABD2AKG0"/>
<name>A0ABD2AKG0_VESSQ</name>
<evidence type="ECO:0000256" key="4">
    <source>
        <dbReference type="ARBA" id="ARBA00023157"/>
    </source>
</evidence>
<evidence type="ECO:0000256" key="1">
    <source>
        <dbReference type="ARBA" id="ARBA00007611"/>
    </source>
</evidence>
<dbReference type="CDD" id="cd19941">
    <property type="entry name" value="TIL"/>
    <property type="match status" value="1"/>
</dbReference>
<dbReference type="PANTHER" id="PTHR23259">
    <property type="entry name" value="RIDDLE"/>
    <property type="match status" value="1"/>
</dbReference>
<feature type="chain" id="PRO_5044835800" evidence="5">
    <location>
        <begin position="18"/>
        <end position="78"/>
    </location>
</feature>
<organism evidence="7 8">
    <name type="scientific">Vespula squamosa</name>
    <name type="common">Southern yellow jacket</name>
    <name type="synonym">Wasp</name>
    <dbReference type="NCBI Taxonomy" id="30214"/>
    <lineage>
        <taxon>Eukaryota</taxon>
        <taxon>Metazoa</taxon>
        <taxon>Ecdysozoa</taxon>
        <taxon>Arthropoda</taxon>
        <taxon>Hexapoda</taxon>
        <taxon>Insecta</taxon>
        <taxon>Pterygota</taxon>
        <taxon>Neoptera</taxon>
        <taxon>Endopterygota</taxon>
        <taxon>Hymenoptera</taxon>
        <taxon>Apocrita</taxon>
        <taxon>Aculeata</taxon>
        <taxon>Vespoidea</taxon>
        <taxon>Vespidae</taxon>
        <taxon>Vespinae</taxon>
        <taxon>Vespula</taxon>
    </lineage>
</organism>
<gene>
    <name evidence="7" type="ORF">V1478_010436</name>
</gene>
<keyword evidence="4" id="KW-1015">Disulfide bond</keyword>
<comment type="similarity">
    <text evidence="1">Belongs to the serine protease inhibitor-like (TIL domain-containing) family.</text>
</comment>
<dbReference type="SUPFAM" id="SSF57567">
    <property type="entry name" value="Serine protease inhibitors"/>
    <property type="match status" value="1"/>
</dbReference>
<dbReference type="InterPro" id="IPR051368">
    <property type="entry name" value="SerProtInhib-TIL_Domain"/>
</dbReference>
<dbReference type="Pfam" id="PF01826">
    <property type="entry name" value="TIL"/>
    <property type="match status" value="1"/>
</dbReference>
<protein>
    <submittedName>
        <fullName evidence="7">Chymotrypsin inhibitor-like</fullName>
    </submittedName>
</protein>
<accession>A0ABD2AKG0</accession>
<evidence type="ECO:0000256" key="5">
    <source>
        <dbReference type="SAM" id="SignalP"/>
    </source>
</evidence>